<name>A0AA35ZQ79_LACSI</name>
<organism evidence="1 2">
    <name type="scientific">Lactuca saligna</name>
    <name type="common">Willowleaf lettuce</name>
    <dbReference type="NCBI Taxonomy" id="75948"/>
    <lineage>
        <taxon>Eukaryota</taxon>
        <taxon>Viridiplantae</taxon>
        <taxon>Streptophyta</taxon>
        <taxon>Embryophyta</taxon>
        <taxon>Tracheophyta</taxon>
        <taxon>Spermatophyta</taxon>
        <taxon>Magnoliopsida</taxon>
        <taxon>eudicotyledons</taxon>
        <taxon>Gunneridae</taxon>
        <taxon>Pentapetalae</taxon>
        <taxon>asterids</taxon>
        <taxon>campanulids</taxon>
        <taxon>Asterales</taxon>
        <taxon>Asteraceae</taxon>
        <taxon>Cichorioideae</taxon>
        <taxon>Cichorieae</taxon>
        <taxon>Lactucinae</taxon>
        <taxon>Lactuca</taxon>
    </lineage>
</organism>
<keyword evidence="2" id="KW-1185">Reference proteome</keyword>
<evidence type="ECO:0000313" key="2">
    <source>
        <dbReference type="Proteomes" id="UP001177003"/>
    </source>
</evidence>
<proteinExistence type="predicted"/>
<gene>
    <name evidence="1" type="ORF">LSALG_LOCUS35516</name>
</gene>
<sequence length="107" mass="11410">MLSPSPNNRNPILHTSATFFPLPPAAAISSDHLAPSNAHRWLLFSAITKTDGKPGMELQQLEIGEAFDIVVVTTRDLPSATIVVEVGNHRVISVAAVPAMAEDENQG</sequence>
<protein>
    <submittedName>
        <fullName evidence="1">Uncharacterized protein</fullName>
    </submittedName>
</protein>
<reference evidence="1" key="1">
    <citation type="submission" date="2023-04" db="EMBL/GenBank/DDBJ databases">
        <authorList>
            <person name="Vijverberg K."/>
            <person name="Xiong W."/>
            <person name="Schranz E."/>
        </authorList>
    </citation>
    <scope>NUCLEOTIDE SEQUENCE</scope>
</reference>
<accession>A0AA35ZQ79</accession>
<evidence type="ECO:0000313" key="1">
    <source>
        <dbReference type="EMBL" id="CAI9296661.1"/>
    </source>
</evidence>
<dbReference type="EMBL" id="OX465084">
    <property type="protein sequence ID" value="CAI9296661.1"/>
    <property type="molecule type" value="Genomic_DNA"/>
</dbReference>
<dbReference type="Proteomes" id="UP001177003">
    <property type="component" value="Chromosome 8"/>
</dbReference>
<dbReference type="AlphaFoldDB" id="A0AA35ZQ79"/>